<accession>A0AAD7QX25</accession>
<proteinExistence type="predicted"/>
<reference evidence="1" key="1">
    <citation type="submission" date="2023-03" db="EMBL/GenBank/DDBJ databases">
        <title>Near-Complete genome sequence of Lipomyces tetrasporous NRRL Y-64009, an oleaginous yeast capable of growing on lignocellulosic hydrolysates.</title>
        <authorList>
            <consortium name="Lawrence Berkeley National Laboratory"/>
            <person name="Jagtap S.S."/>
            <person name="Liu J.-J."/>
            <person name="Walukiewicz H.E."/>
            <person name="Pangilinan J."/>
            <person name="Lipzen A."/>
            <person name="Ahrendt S."/>
            <person name="Koriabine M."/>
            <person name="Cobaugh K."/>
            <person name="Salamov A."/>
            <person name="Yoshinaga Y."/>
            <person name="Ng V."/>
            <person name="Daum C."/>
            <person name="Grigoriev I.V."/>
            <person name="Slininger P.J."/>
            <person name="Dien B.S."/>
            <person name="Jin Y.-S."/>
            <person name="Rao C.V."/>
        </authorList>
    </citation>
    <scope>NUCLEOTIDE SEQUENCE</scope>
    <source>
        <strain evidence="1">NRRL Y-64009</strain>
    </source>
</reference>
<dbReference type="GeneID" id="80886449"/>
<name>A0AAD7QX25_9ASCO</name>
<evidence type="ECO:0000313" key="2">
    <source>
        <dbReference type="Proteomes" id="UP001217417"/>
    </source>
</evidence>
<organism evidence="1 2">
    <name type="scientific">Lipomyces tetrasporus</name>
    <dbReference type="NCBI Taxonomy" id="54092"/>
    <lineage>
        <taxon>Eukaryota</taxon>
        <taxon>Fungi</taxon>
        <taxon>Dikarya</taxon>
        <taxon>Ascomycota</taxon>
        <taxon>Saccharomycotina</taxon>
        <taxon>Lipomycetes</taxon>
        <taxon>Lipomycetales</taxon>
        <taxon>Lipomycetaceae</taxon>
        <taxon>Lipomyces</taxon>
    </lineage>
</organism>
<dbReference type="RefSeq" id="XP_056046513.1">
    <property type="nucleotide sequence ID" value="XM_056191283.1"/>
</dbReference>
<dbReference type="AlphaFoldDB" id="A0AAD7QX25"/>
<dbReference type="EMBL" id="JARPMG010000002">
    <property type="protein sequence ID" value="KAJ8103063.1"/>
    <property type="molecule type" value="Genomic_DNA"/>
</dbReference>
<dbReference type="Proteomes" id="UP001217417">
    <property type="component" value="Unassembled WGS sequence"/>
</dbReference>
<evidence type="ECO:0000313" key="1">
    <source>
        <dbReference type="EMBL" id="KAJ8103063.1"/>
    </source>
</evidence>
<comment type="caution">
    <text evidence="1">The sequence shown here is derived from an EMBL/GenBank/DDBJ whole genome shotgun (WGS) entry which is preliminary data.</text>
</comment>
<sequence length="152" mass="16941">MSPSNYIRSSSMHFLRSIGTVLSGLPTRVVRKSPIGYSITRSVPFVRHYATPNDSQISDAMLNSSVMRKLSSNEEVMQCVANVMMLVKEKGYVFPGGAQPTTWSILKMFRDKEIQEAMVALKEAMDRNGIIITMEEYSSIAKILASGTGRRQ</sequence>
<gene>
    <name evidence="1" type="ORF">POJ06DRAFT_61877</name>
</gene>
<keyword evidence="2" id="KW-1185">Reference proteome</keyword>
<protein>
    <submittedName>
        <fullName evidence="1">Uncharacterized protein</fullName>
    </submittedName>
</protein>